<protein>
    <submittedName>
        <fullName evidence="4">CocE/NonD family hydrolase</fullName>
    </submittedName>
</protein>
<dbReference type="Pfam" id="PF08530">
    <property type="entry name" value="PepX_C"/>
    <property type="match status" value="1"/>
</dbReference>
<evidence type="ECO:0000313" key="5">
    <source>
        <dbReference type="Proteomes" id="UP000515512"/>
    </source>
</evidence>
<feature type="domain" description="Xaa-Pro dipeptidyl-peptidase C-terminal" evidence="3">
    <location>
        <begin position="370"/>
        <end position="636"/>
    </location>
</feature>
<dbReference type="InterPro" id="IPR008979">
    <property type="entry name" value="Galactose-bd-like_sf"/>
</dbReference>
<reference evidence="4 5" key="1">
    <citation type="submission" date="2020-07" db="EMBL/GenBank/DDBJ databases">
        <authorList>
            <person name="Zhuang K."/>
            <person name="Ran Y."/>
        </authorList>
    </citation>
    <scope>NUCLEOTIDE SEQUENCE [LARGE SCALE GENOMIC DNA]</scope>
    <source>
        <strain evidence="4 5">WCH-YHL-001</strain>
    </source>
</reference>
<dbReference type="Pfam" id="PF02129">
    <property type="entry name" value="Peptidase_S15"/>
    <property type="match status" value="1"/>
</dbReference>
<dbReference type="KEGG" id="nhu:H0264_21315"/>
<dbReference type="RefSeq" id="WP_181579168.1">
    <property type="nucleotide sequence ID" value="NZ_CP059399.1"/>
</dbReference>
<keyword evidence="1 4" id="KW-0378">Hydrolase</keyword>
<evidence type="ECO:0000256" key="2">
    <source>
        <dbReference type="SAM" id="MobiDB-lite"/>
    </source>
</evidence>
<feature type="compositionally biased region" description="Low complexity" evidence="2">
    <location>
        <begin position="423"/>
        <end position="433"/>
    </location>
</feature>
<dbReference type="InterPro" id="IPR050585">
    <property type="entry name" value="Xaa-Pro_dipeptidyl-ppase/CocE"/>
</dbReference>
<dbReference type="InterPro" id="IPR029058">
    <property type="entry name" value="AB_hydrolase_fold"/>
</dbReference>
<dbReference type="InterPro" id="IPR000383">
    <property type="entry name" value="Xaa-Pro-like_dom"/>
</dbReference>
<feature type="region of interest" description="Disordered" evidence="2">
    <location>
        <begin position="423"/>
        <end position="443"/>
    </location>
</feature>
<dbReference type="InterPro" id="IPR005674">
    <property type="entry name" value="CocE/Ser_esterase"/>
</dbReference>
<dbReference type="Gene3D" id="2.60.120.260">
    <property type="entry name" value="Galactose-binding domain-like"/>
    <property type="match status" value="1"/>
</dbReference>
<dbReference type="AlphaFoldDB" id="A0A7D6ZE67"/>
<dbReference type="GO" id="GO:0008239">
    <property type="term" value="F:dipeptidyl-peptidase activity"/>
    <property type="evidence" value="ECO:0007669"/>
    <property type="project" value="InterPro"/>
</dbReference>
<sequence>MAHPHDVSLTSALPAPGPALPPNARFELGPVIHPKVRVRRGVGIRLSDGTILSADITRPADRRGRAITEPLPTVISITPYNKTLLTRADPLIDAVTAAGPWVYRLVKPSAHGRAGGREMLRTLGGGLLESIRANRTLISRGYVHVSVDVRGTGTSTGRLQVMSEREQQDHLEVLAWVREQPWCNGDLAMTGISYLAITALLTAGHRPEGLKAVFAIVGSEDGTKDLILTGGMQSTFTPVWLAAVNGGKWLPSVPGLLKSGAALRYLRDRLASPLTRIPDVVGAILDDAHPEHFYNADAHARRPRLENIAAATWIQAGWHDVFAHSVPGLHNRLDLPAGAAQLVVEDSYHVGVGTGFGSPDHPQRLDELQCAFFDRWVKGIDNGIDEYGPVTVRQLGGDWVSRAGYPHPAARVRREFLSAQPSGAGAHAAADGSLHAEPDRHQRRIRLPRKRPQLASQTSSWINMGLTTALGRDWSIDDRGYEAAAVTFTGAPLAEDLVISGPLSLRLRVVTTGTDAFWAVTVCDVAPDGTSSVIARGALRSTRRAVDEAASRYVDGHLVAPEHPLTADSVLPVTPGVPHDLDIDTTATEAVLRAGHRLRVAVTRGSWPRYWATPAVARRLKEQSIVLDPRHPSALTYLATPAAAGAAEDLPA</sequence>
<dbReference type="InterPro" id="IPR013736">
    <property type="entry name" value="Xaa-Pro_dipept_C"/>
</dbReference>
<name>A0A7D6ZE67_9NOCA</name>
<evidence type="ECO:0000256" key="1">
    <source>
        <dbReference type="ARBA" id="ARBA00022801"/>
    </source>
</evidence>
<dbReference type="Proteomes" id="UP000515512">
    <property type="component" value="Chromosome"/>
</dbReference>
<dbReference type="SUPFAM" id="SSF53474">
    <property type="entry name" value="alpha/beta-Hydrolases"/>
    <property type="match status" value="1"/>
</dbReference>
<evidence type="ECO:0000259" key="3">
    <source>
        <dbReference type="SMART" id="SM00939"/>
    </source>
</evidence>
<proteinExistence type="predicted"/>
<accession>A0A7D6ZE67</accession>
<dbReference type="PANTHER" id="PTHR43056:SF10">
    <property type="entry name" value="COCE_NOND FAMILY, PUTATIVE (AFU_ORTHOLOGUE AFUA_7G00600)-RELATED"/>
    <property type="match status" value="1"/>
</dbReference>
<organism evidence="4 5">
    <name type="scientific">Nocardia huaxiensis</name>
    <dbReference type="NCBI Taxonomy" id="2755382"/>
    <lineage>
        <taxon>Bacteria</taxon>
        <taxon>Bacillati</taxon>
        <taxon>Actinomycetota</taxon>
        <taxon>Actinomycetes</taxon>
        <taxon>Mycobacteriales</taxon>
        <taxon>Nocardiaceae</taxon>
        <taxon>Nocardia</taxon>
    </lineage>
</organism>
<evidence type="ECO:0000313" key="4">
    <source>
        <dbReference type="EMBL" id="QLY27960.1"/>
    </source>
</evidence>
<dbReference type="SMART" id="SM00939">
    <property type="entry name" value="PepX_C"/>
    <property type="match status" value="1"/>
</dbReference>
<dbReference type="SUPFAM" id="SSF49785">
    <property type="entry name" value="Galactose-binding domain-like"/>
    <property type="match status" value="1"/>
</dbReference>
<gene>
    <name evidence="4" type="ORF">H0264_21315</name>
</gene>
<dbReference type="PANTHER" id="PTHR43056">
    <property type="entry name" value="PEPTIDASE S9 PROLYL OLIGOPEPTIDASE"/>
    <property type="match status" value="1"/>
</dbReference>
<dbReference type="EMBL" id="CP059399">
    <property type="protein sequence ID" value="QLY27960.1"/>
    <property type="molecule type" value="Genomic_DNA"/>
</dbReference>
<dbReference type="NCBIfam" id="TIGR00976">
    <property type="entry name" value="CocE_NonD"/>
    <property type="match status" value="1"/>
</dbReference>
<dbReference type="Gene3D" id="3.40.50.1820">
    <property type="entry name" value="alpha/beta hydrolase"/>
    <property type="match status" value="1"/>
</dbReference>
<keyword evidence="5" id="KW-1185">Reference proteome</keyword>